<dbReference type="HOGENOM" id="CLU_2292466_0_0_1"/>
<keyword evidence="3" id="KW-1185">Reference proteome</keyword>
<gene>
    <name evidence="2" type="ORF">OIDMADRAFT_16187</name>
</gene>
<feature type="region of interest" description="Disordered" evidence="1">
    <location>
        <begin position="1"/>
        <end position="33"/>
    </location>
</feature>
<dbReference type="Proteomes" id="UP000054321">
    <property type="component" value="Unassembled WGS sequence"/>
</dbReference>
<feature type="compositionally biased region" description="Basic and acidic residues" evidence="1">
    <location>
        <begin position="1"/>
        <end position="16"/>
    </location>
</feature>
<organism evidence="2 3">
    <name type="scientific">Oidiodendron maius (strain Zn)</name>
    <dbReference type="NCBI Taxonomy" id="913774"/>
    <lineage>
        <taxon>Eukaryota</taxon>
        <taxon>Fungi</taxon>
        <taxon>Dikarya</taxon>
        <taxon>Ascomycota</taxon>
        <taxon>Pezizomycotina</taxon>
        <taxon>Leotiomycetes</taxon>
        <taxon>Leotiomycetes incertae sedis</taxon>
        <taxon>Myxotrichaceae</taxon>
        <taxon>Oidiodendron</taxon>
    </lineage>
</organism>
<dbReference type="AlphaFoldDB" id="A0A0C3HZ61"/>
<sequence>MARPSEELEASKEKVRTMGSNARRAGRLRRDGTDPSECILIASVMVRLRGWVIRSYLTAIDKGRRSMRREDQFWEITNLLRADSSRGLSDKASKDFATTCK</sequence>
<reference evidence="3" key="2">
    <citation type="submission" date="2015-01" db="EMBL/GenBank/DDBJ databases">
        <title>Evolutionary Origins and Diversification of the Mycorrhizal Mutualists.</title>
        <authorList>
            <consortium name="DOE Joint Genome Institute"/>
            <consortium name="Mycorrhizal Genomics Consortium"/>
            <person name="Kohler A."/>
            <person name="Kuo A."/>
            <person name="Nagy L.G."/>
            <person name="Floudas D."/>
            <person name="Copeland A."/>
            <person name="Barry K.W."/>
            <person name="Cichocki N."/>
            <person name="Veneault-Fourrey C."/>
            <person name="LaButti K."/>
            <person name="Lindquist E.A."/>
            <person name="Lipzen A."/>
            <person name="Lundell T."/>
            <person name="Morin E."/>
            <person name="Murat C."/>
            <person name="Riley R."/>
            <person name="Ohm R."/>
            <person name="Sun H."/>
            <person name="Tunlid A."/>
            <person name="Henrissat B."/>
            <person name="Grigoriev I.V."/>
            <person name="Hibbett D.S."/>
            <person name="Martin F."/>
        </authorList>
    </citation>
    <scope>NUCLEOTIDE SEQUENCE [LARGE SCALE GENOMIC DNA]</scope>
    <source>
        <strain evidence="3">Zn</strain>
    </source>
</reference>
<dbReference type="EMBL" id="KN832870">
    <property type="protein sequence ID" value="KIN07522.1"/>
    <property type="molecule type" value="Genomic_DNA"/>
</dbReference>
<name>A0A0C3HZ61_OIDMZ</name>
<proteinExistence type="predicted"/>
<evidence type="ECO:0000256" key="1">
    <source>
        <dbReference type="SAM" id="MobiDB-lite"/>
    </source>
</evidence>
<evidence type="ECO:0000313" key="3">
    <source>
        <dbReference type="Proteomes" id="UP000054321"/>
    </source>
</evidence>
<evidence type="ECO:0000313" key="2">
    <source>
        <dbReference type="EMBL" id="KIN07522.1"/>
    </source>
</evidence>
<dbReference type="InParanoid" id="A0A0C3HZ61"/>
<accession>A0A0C3HZ61</accession>
<reference evidence="2 3" key="1">
    <citation type="submission" date="2014-04" db="EMBL/GenBank/DDBJ databases">
        <authorList>
            <consortium name="DOE Joint Genome Institute"/>
            <person name="Kuo A."/>
            <person name="Martino E."/>
            <person name="Perotto S."/>
            <person name="Kohler A."/>
            <person name="Nagy L.G."/>
            <person name="Floudas D."/>
            <person name="Copeland A."/>
            <person name="Barry K.W."/>
            <person name="Cichocki N."/>
            <person name="Veneault-Fourrey C."/>
            <person name="LaButti K."/>
            <person name="Lindquist E.A."/>
            <person name="Lipzen A."/>
            <person name="Lundell T."/>
            <person name="Morin E."/>
            <person name="Murat C."/>
            <person name="Sun H."/>
            <person name="Tunlid A."/>
            <person name="Henrissat B."/>
            <person name="Grigoriev I.V."/>
            <person name="Hibbett D.S."/>
            <person name="Martin F."/>
            <person name="Nordberg H.P."/>
            <person name="Cantor M.N."/>
            <person name="Hua S.X."/>
        </authorList>
    </citation>
    <scope>NUCLEOTIDE SEQUENCE [LARGE SCALE GENOMIC DNA]</scope>
    <source>
        <strain evidence="2 3">Zn</strain>
    </source>
</reference>
<protein>
    <submittedName>
        <fullName evidence="2">Uncharacterized protein</fullName>
    </submittedName>
</protein>